<dbReference type="AlphaFoldDB" id="A0A098GL49"/>
<dbReference type="EMBL" id="LN614830">
    <property type="protein sequence ID" value="CEG62216.1"/>
    <property type="molecule type" value="Genomic_DNA"/>
</dbReference>
<evidence type="ECO:0000313" key="12">
    <source>
        <dbReference type="EMBL" id="SCY07098.1"/>
    </source>
</evidence>
<dbReference type="GO" id="GO:0006006">
    <property type="term" value="P:glucose metabolic process"/>
    <property type="evidence" value="ECO:0007669"/>
    <property type="project" value="InterPro"/>
</dbReference>
<evidence type="ECO:0000313" key="13">
    <source>
        <dbReference type="Proteomes" id="UP000032414"/>
    </source>
</evidence>
<keyword evidence="14" id="KW-1185">Reference proteome</keyword>
<feature type="domain" description="Glyceraldehyde 3-phosphate dehydrogenase NAD(P) binding" evidence="10">
    <location>
        <begin position="3"/>
        <end position="154"/>
    </location>
</feature>
<evidence type="ECO:0000259" key="10">
    <source>
        <dbReference type="SMART" id="SM00846"/>
    </source>
</evidence>
<sequence length="330" mass="36294">MTIRVAINGYGRIGRCILRSIYEYKRQNQFNVVAINDVSGIETTAHLTRYDSTHGRFGSEVRIDNDNLVVDGHPIRVISERDPSLLPWSSLDVDIVFECTGRFTSREGAMKHIHAGAKKVLISAPGKDADATIVYGVNHHTLQATDIIVSNASCTTNCLAPVVKPLHEALGISYGLLNTVHAYTKDQMLLDASHSDLRRARSATQSIIPTKTGAAQAVGLVLPELAGRLDGFAMRVPTLNVSVIDLTFTAQRETTAAEVNDIMRNAKSEILHINEEPLVSCDFNHYPASAVFDTAQTKVLGNLVKVVAWYDNEWGFSNRMLDTANCMMNR</sequence>
<feature type="binding site" evidence="6">
    <location>
        <position position="123"/>
    </location>
    <ligand>
        <name>NAD(+)</name>
        <dbReference type="ChEBI" id="CHEBI:57540"/>
    </ligand>
</feature>
<evidence type="ECO:0000256" key="1">
    <source>
        <dbReference type="ARBA" id="ARBA00007406"/>
    </source>
</evidence>
<comment type="subunit">
    <text evidence="2">Homotetramer.</text>
</comment>
<evidence type="ECO:0000313" key="14">
    <source>
        <dbReference type="Proteomes" id="UP000182998"/>
    </source>
</evidence>
<dbReference type="GO" id="GO:0016620">
    <property type="term" value="F:oxidoreductase activity, acting on the aldehyde or oxo group of donors, NAD or NADP as acceptor"/>
    <property type="evidence" value="ECO:0007669"/>
    <property type="project" value="InterPro"/>
</dbReference>
<dbReference type="EC" id="1.2.1.-" evidence="9"/>
<dbReference type="EMBL" id="FMVN01000003">
    <property type="protein sequence ID" value="SCY07098.1"/>
    <property type="molecule type" value="Genomic_DNA"/>
</dbReference>
<keyword evidence="6" id="KW-0520">NAD</keyword>
<dbReference type="RefSeq" id="WP_045100309.1">
    <property type="nucleotide sequence ID" value="NZ_CP020614.1"/>
</dbReference>
<evidence type="ECO:0000256" key="2">
    <source>
        <dbReference type="ARBA" id="ARBA00011881"/>
    </source>
</evidence>
<evidence type="ECO:0000256" key="7">
    <source>
        <dbReference type="PIRSR" id="PIRSR000149-4"/>
    </source>
</evidence>
<feature type="binding site" evidence="5">
    <location>
        <position position="184"/>
    </location>
    <ligand>
        <name>D-glyceraldehyde 3-phosphate</name>
        <dbReference type="ChEBI" id="CHEBI:59776"/>
    </ligand>
</feature>
<dbReference type="InterPro" id="IPR006424">
    <property type="entry name" value="Glyceraldehyde-3-P_DH_1"/>
</dbReference>
<evidence type="ECO:0000256" key="4">
    <source>
        <dbReference type="PIRSR" id="PIRSR000149-1"/>
    </source>
</evidence>
<reference evidence="11" key="2">
    <citation type="submission" date="2014-09" db="EMBL/GenBank/DDBJ databases">
        <authorList>
            <person name="GOMEZ-VALERO Laura"/>
        </authorList>
    </citation>
    <scope>NUCLEOTIDE SEQUENCE</scope>
    <source>
        <strain evidence="11">ATCC33218</strain>
    </source>
</reference>
<dbReference type="FunFam" id="3.40.50.720:FF:000001">
    <property type="entry name" value="Glyceraldehyde-3-phosphate dehydrogenase"/>
    <property type="match status" value="1"/>
</dbReference>
<name>A0A098GL49_LEGMI</name>
<accession>A0A098GL49</accession>
<feature type="site" description="Activates thiol group during catalysis" evidence="7">
    <location>
        <position position="181"/>
    </location>
</feature>
<dbReference type="NCBIfam" id="TIGR01534">
    <property type="entry name" value="GAPDH-I"/>
    <property type="match status" value="1"/>
</dbReference>
<dbReference type="Proteomes" id="UP000182998">
    <property type="component" value="Unassembled WGS sequence"/>
</dbReference>
<dbReference type="Pfam" id="PF00044">
    <property type="entry name" value="Gp_dh_N"/>
    <property type="match status" value="1"/>
</dbReference>
<dbReference type="SMART" id="SM00846">
    <property type="entry name" value="Gp_dh_N"/>
    <property type="match status" value="1"/>
</dbReference>
<evidence type="ECO:0000256" key="8">
    <source>
        <dbReference type="RuleBase" id="RU000397"/>
    </source>
</evidence>
<dbReference type="PIRSF" id="PIRSF000149">
    <property type="entry name" value="GAP_DH"/>
    <property type="match status" value="1"/>
</dbReference>
<evidence type="ECO:0000256" key="6">
    <source>
        <dbReference type="PIRSR" id="PIRSR000149-3"/>
    </source>
</evidence>
<dbReference type="PROSITE" id="PS00071">
    <property type="entry name" value="GAPDH"/>
    <property type="match status" value="1"/>
</dbReference>
<feature type="binding site" evidence="6">
    <location>
        <position position="81"/>
    </location>
    <ligand>
        <name>NAD(+)</name>
        <dbReference type="ChEBI" id="CHEBI:57540"/>
    </ligand>
</feature>
<feature type="binding site" evidence="6">
    <location>
        <position position="312"/>
    </location>
    <ligand>
        <name>NAD(+)</name>
        <dbReference type="ChEBI" id="CHEBI:57540"/>
    </ligand>
</feature>
<dbReference type="CDD" id="cd18126">
    <property type="entry name" value="GAPDH_I_C"/>
    <property type="match status" value="1"/>
</dbReference>
<protein>
    <recommendedName>
        <fullName evidence="9">Glyceraldehyde-3-phosphate dehydrogenase</fullName>
        <ecNumber evidence="9">1.2.1.-</ecNumber>
    </recommendedName>
</protein>
<keyword evidence="3 9" id="KW-0560">Oxidoreductase</keyword>
<evidence type="ECO:0000256" key="5">
    <source>
        <dbReference type="PIRSR" id="PIRSR000149-2"/>
    </source>
</evidence>
<feature type="binding site" evidence="6">
    <location>
        <position position="37"/>
    </location>
    <ligand>
        <name>NAD(+)</name>
        <dbReference type="ChEBI" id="CHEBI:57540"/>
    </ligand>
</feature>
<organism evidence="11 13">
    <name type="scientific">Legionella micdadei</name>
    <name type="common">Tatlockia micdadei</name>
    <dbReference type="NCBI Taxonomy" id="451"/>
    <lineage>
        <taxon>Bacteria</taxon>
        <taxon>Pseudomonadati</taxon>
        <taxon>Pseudomonadota</taxon>
        <taxon>Gammaproteobacteria</taxon>
        <taxon>Legionellales</taxon>
        <taxon>Legionellaceae</taxon>
        <taxon>Legionella</taxon>
    </lineage>
</organism>
<dbReference type="SUPFAM" id="SSF55347">
    <property type="entry name" value="Glyceraldehyde-3-phosphate dehydrogenase-like, C-terminal domain"/>
    <property type="match status" value="1"/>
</dbReference>
<dbReference type="PRINTS" id="PR00078">
    <property type="entry name" value="G3PDHDRGNASE"/>
</dbReference>
<proteinExistence type="inferred from homology"/>
<dbReference type="HOGENOM" id="CLU_030140_0_2_6"/>
<dbReference type="Gene3D" id="3.40.50.720">
    <property type="entry name" value="NAD(P)-binding Rossmann-like Domain"/>
    <property type="match status" value="1"/>
</dbReference>
<keyword evidence="6" id="KW-0547">Nucleotide-binding</keyword>
<dbReference type="Proteomes" id="UP000032414">
    <property type="component" value="Chromosome I"/>
</dbReference>
<feature type="active site" description="Nucleophile" evidence="4">
    <location>
        <position position="154"/>
    </location>
</feature>
<reference evidence="13" key="1">
    <citation type="submission" date="2014-09" db="EMBL/GenBank/DDBJ databases">
        <authorList>
            <person name="Gomez-Valero L."/>
        </authorList>
    </citation>
    <scope>NUCLEOTIDE SEQUENCE [LARGE SCALE GENOMIC DNA]</scope>
    <source>
        <strain evidence="13">ATCC33218</strain>
    </source>
</reference>
<dbReference type="KEGG" id="tmc:LMI_2985"/>
<dbReference type="Pfam" id="PF02800">
    <property type="entry name" value="Gp_dh_C"/>
    <property type="match status" value="1"/>
</dbReference>
<feature type="binding site" evidence="6">
    <location>
        <begin position="12"/>
        <end position="13"/>
    </location>
    <ligand>
        <name>NAD(+)</name>
        <dbReference type="ChEBI" id="CHEBI:57540"/>
    </ligand>
</feature>
<dbReference type="InterPro" id="IPR020828">
    <property type="entry name" value="GlycerAld_3-P_DH_NAD(P)-bd"/>
</dbReference>
<evidence type="ECO:0000256" key="3">
    <source>
        <dbReference type="ARBA" id="ARBA00023002"/>
    </source>
</evidence>
<evidence type="ECO:0000313" key="11">
    <source>
        <dbReference type="EMBL" id="CEG62216.1"/>
    </source>
</evidence>
<feature type="binding site" evidence="5">
    <location>
        <begin position="153"/>
        <end position="155"/>
    </location>
    <ligand>
        <name>D-glyceraldehyde 3-phosphate</name>
        <dbReference type="ChEBI" id="CHEBI:59776"/>
    </ligand>
</feature>
<dbReference type="STRING" id="451.B6N58_13740"/>
<reference evidence="12 14" key="3">
    <citation type="submission" date="2016-10" db="EMBL/GenBank/DDBJ databases">
        <authorList>
            <person name="Varghese N."/>
            <person name="Submissions S."/>
        </authorList>
    </citation>
    <scope>NUCLEOTIDE SEQUENCE [LARGE SCALE GENOMIC DNA]</scope>
    <source>
        <strain evidence="12 14">ATCC 33218</strain>
    </source>
</reference>
<dbReference type="Gene3D" id="3.30.360.10">
    <property type="entry name" value="Dihydrodipicolinate Reductase, domain 2"/>
    <property type="match status" value="1"/>
</dbReference>
<dbReference type="OrthoDB" id="9803304at2"/>
<dbReference type="GO" id="GO:0050661">
    <property type="term" value="F:NADP binding"/>
    <property type="evidence" value="ECO:0007669"/>
    <property type="project" value="InterPro"/>
</dbReference>
<dbReference type="InterPro" id="IPR036291">
    <property type="entry name" value="NAD(P)-bd_dom_sf"/>
</dbReference>
<evidence type="ECO:0000256" key="9">
    <source>
        <dbReference type="RuleBase" id="RU361160"/>
    </source>
</evidence>
<dbReference type="CDD" id="cd05214">
    <property type="entry name" value="GAPDH_I_N"/>
    <property type="match status" value="1"/>
</dbReference>
<dbReference type="GO" id="GO:0051287">
    <property type="term" value="F:NAD binding"/>
    <property type="evidence" value="ECO:0007669"/>
    <property type="project" value="InterPro"/>
</dbReference>
<dbReference type="InterPro" id="IPR020831">
    <property type="entry name" value="GlycerAld/Erythrose_P_DH"/>
</dbReference>
<dbReference type="InterPro" id="IPR020829">
    <property type="entry name" value="GlycerAld_3-P_DH_cat"/>
</dbReference>
<feature type="binding site" evidence="5">
    <location>
        <begin position="212"/>
        <end position="213"/>
    </location>
    <ligand>
        <name>D-glyceraldehyde 3-phosphate</name>
        <dbReference type="ChEBI" id="CHEBI:59776"/>
    </ligand>
</feature>
<feature type="binding site" evidence="5">
    <location>
        <position position="235"/>
    </location>
    <ligand>
        <name>D-glyceraldehyde 3-phosphate</name>
        <dbReference type="ChEBI" id="CHEBI:59776"/>
    </ligand>
</feature>
<dbReference type="PANTHER" id="PTHR43148">
    <property type="entry name" value="GLYCERALDEHYDE-3-PHOSPHATE DEHYDROGENASE 2"/>
    <property type="match status" value="1"/>
</dbReference>
<comment type="similarity">
    <text evidence="1 8">Belongs to the glyceraldehyde-3-phosphate dehydrogenase family.</text>
</comment>
<gene>
    <name evidence="11" type="primary">epd</name>
    <name evidence="11" type="ORF">LMI_2985</name>
    <name evidence="12" type="ORF">SAMN02982997_00778</name>
</gene>
<dbReference type="SUPFAM" id="SSF51735">
    <property type="entry name" value="NAD(P)-binding Rossmann-fold domains"/>
    <property type="match status" value="1"/>
</dbReference>
<dbReference type="FunFam" id="3.30.360.10:FF:000002">
    <property type="entry name" value="Glyceraldehyde-3-phosphate dehydrogenase"/>
    <property type="match status" value="1"/>
</dbReference>
<dbReference type="InterPro" id="IPR020830">
    <property type="entry name" value="GlycerAld_3-P_DH_AS"/>
</dbReference>